<evidence type="ECO:0000313" key="2">
    <source>
        <dbReference type="EMBL" id="KAF6753109.1"/>
    </source>
</evidence>
<dbReference type="Proteomes" id="UP000521943">
    <property type="component" value="Unassembled WGS sequence"/>
</dbReference>
<name>A0A8H6M4T0_9AGAR</name>
<evidence type="ECO:0000313" key="3">
    <source>
        <dbReference type="Proteomes" id="UP000521943"/>
    </source>
</evidence>
<comment type="caution">
    <text evidence="2">The sequence shown here is derived from an EMBL/GenBank/DDBJ whole genome shotgun (WGS) entry which is preliminary data.</text>
</comment>
<evidence type="ECO:0000256" key="1">
    <source>
        <dbReference type="SAM" id="MobiDB-lite"/>
    </source>
</evidence>
<proteinExistence type="predicted"/>
<protein>
    <submittedName>
        <fullName evidence="2">Uncharacterized protein</fullName>
    </submittedName>
</protein>
<accession>A0A8H6M4T0</accession>
<organism evidence="2 3">
    <name type="scientific">Ephemerocybe angulata</name>
    <dbReference type="NCBI Taxonomy" id="980116"/>
    <lineage>
        <taxon>Eukaryota</taxon>
        <taxon>Fungi</taxon>
        <taxon>Dikarya</taxon>
        <taxon>Basidiomycota</taxon>
        <taxon>Agaricomycotina</taxon>
        <taxon>Agaricomycetes</taxon>
        <taxon>Agaricomycetidae</taxon>
        <taxon>Agaricales</taxon>
        <taxon>Agaricineae</taxon>
        <taxon>Psathyrellaceae</taxon>
        <taxon>Ephemerocybe</taxon>
    </lineage>
</organism>
<feature type="region of interest" description="Disordered" evidence="1">
    <location>
        <begin position="327"/>
        <end position="410"/>
    </location>
</feature>
<dbReference type="AlphaFoldDB" id="A0A8H6M4T0"/>
<feature type="compositionally biased region" description="Basic and acidic residues" evidence="1">
    <location>
        <begin position="375"/>
        <end position="387"/>
    </location>
</feature>
<keyword evidence="3" id="KW-1185">Reference proteome</keyword>
<sequence>MASSSTSATNHVEPSLSQKDESIYAQIAAEIAARPKGWLGSGELTLGVDYAPLYTNPRSAGGWASTSFVWSNAKMDTFITAIHGTLAGKSWGTLLGAQGNFVPSSEPDRAFINDKRTVRNVLIILCNPEYPDVLKQSWSNQEIEYESVEEGVRDSTGKQTNGIIVSSPDGRQKCLRIVMPPTYKALPTNAPAPRTKTSTAPRTKVKITTMSAENDEEAHGEGAEQEATGLKECANNDTGKPGATYPVECQIGYGGPMFQHTNSVLTQPEVYGVDNELKGPWELPYVLKPGVELVIDVKTQVWHIPNKPNPVLQAYAEAIRVVKDSDAKPEIPSTYTGPPTERRDSPNSGEKRSSAFTEFGKAPMIGTEHSKKARSSLDVDADMKADEPSLTSPRSSKTDKKDKKGKGKAT</sequence>
<feature type="compositionally biased region" description="Basic and acidic residues" evidence="1">
    <location>
        <begin position="340"/>
        <end position="353"/>
    </location>
</feature>
<dbReference type="EMBL" id="JACGCI010000041">
    <property type="protein sequence ID" value="KAF6753109.1"/>
    <property type="molecule type" value="Genomic_DNA"/>
</dbReference>
<reference evidence="2 3" key="1">
    <citation type="submission" date="2020-07" db="EMBL/GenBank/DDBJ databases">
        <title>Comparative genomics of pyrophilous fungi reveals a link between fire events and developmental genes.</title>
        <authorList>
            <consortium name="DOE Joint Genome Institute"/>
            <person name="Steindorff A.S."/>
            <person name="Carver A."/>
            <person name="Calhoun S."/>
            <person name="Stillman K."/>
            <person name="Liu H."/>
            <person name="Lipzen A."/>
            <person name="Pangilinan J."/>
            <person name="Labutti K."/>
            <person name="Bruns T.D."/>
            <person name="Grigoriev I.V."/>
        </authorList>
    </citation>
    <scope>NUCLEOTIDE SEQUENCE [LARGE SCALE GENOMIC DNA]</scope>
    <source>
        <strain evidence="2 3">CBS 144469</strain>
    </source>
</reference>
<gene>
    <name evidence="2" type="ORF">DFP72DRAFT_849476</name>
</gene>